<organism evidence="2">
    <name type="scientific">uncultured Caudovirales phage</name>
    <dbReference type="NCBI Taxonomy" id="2100421"/>
    <lineage>
        <taxon>Viruses</taxon>
        <taxon>Duplodnaviria</taxon>
        <taxon>Heunggongvirae</taxon>
        <taxon>Uroviricota</taxon>
        <taxon>Caudoviricetes</taxon>
        <taxon>Peduoviridae</taxon>
        <taxon>Maltschvirus</taxon>
        <taxon>Maltschvirus maltsch</taxon>
    </lineage>
</organism>
<dbReference type="EMBL" id="MF417945">
    <property type="protein sequence ID" value="ASN72197.1"/>
    <property type="molecule type" value="Genomic_DNA"/>
</dbReference>
<reference evidence="2" key="1">
    <citation type="submission" date="2017-06" db="EMBL/GenBank/DDBJ databases">
        <title>Novel phages from South African skin metaviromes.</title>
        <authorList>
            <person name="van Zyl L.J."/>
            <person name="Abrahams Y."/>
            <person name="Stander E.A."/>
            <person name="Kirby B.M."/>
            <person name="Clavaud C."/>
            <person name="Farcet C."/>
            <person name="Breton L."/>
            <person name="Trindade M.I."/>
        </authorList>
    </citation>
    <scope>NUCLEOTIDE SEQUENCE</scope>
</reference>
<gene>
    <name evidence="2" type="ORF">3S15_12</name>
</gene>
<protein>
    <submittedName>
        <fullName evidence="2">Uncharacterized protein</fullName>
    </submittedName>
</protein>
<sequence>MSANLTTSRPGREGSAAADKPHVERARAVVQGDSEEKRIPLQAPPRYHRGLQELKNMISETTPVKHLLLEAIDDLFEKYSRGEGRFEVEDTAELKRRLQALK</sequence>
<evidence type="ECO:0000313" key="2">
    <source>
        <dbReference type="EMBL" id="ASN72197.1"/>
    </source>
</evidence>
<accession>A0A2H4JEY1</accession>
<feature type="region of interest" description="Disordered" evidence="1">
    <location>
        <begin position="1"/>
        <end position="38"/>
    </location>
</feature>
<proteinExistence type="predicted"/>
<evidence type="ECO:0000256" key="1">
    <source>
        <dbReference type="SAM" id="MobiDB-lite"/>
    </source>
</evidence>
<name>A0A2H4JEY1_9CAUD</name>